<reference evidence="13" key="1">
    <citation type="journal article" date="2019" name="Microbiol. Immunol.">
        <title>Molecular and phenotypic characterization of Leptospira johnsonii sp. nov., Leptospira ellinghausenii sp. nov. and Leptospira ryugenii sp. nov. isolated from soil and water in Japan.</title>
        <authorList>
            <person name="Masuzawa T."/>
            <person name="Saito M."/>
            <person name="Nakao R."/>
            <person name="Nikaido Y."/>
            <person name="Matsumoto M."/>
            <person name="Ogawa M."/>
            <person name="Yokoyama M."/>
            <person name="Hidaka Y."/>
            <person name="Tomita J."/>
            <person name="Sakakibara K."/>
            <person name="Suzuki K."/>
            <person name="Yasuda S."/>
            <person name="Sato H."/>
            <person name="Yamaguchi M."/>
            <person name="Yoshida S.I."/>
            <person name="Koizumi N."/>
            <person name="Kawamura Y."/>
        </authorList>
    </citation>
    <scope>NUCLEOTIDE SEQUENCE [LARGE SCALE GENOMIC DNA]</scope>
    <source>
        <strain evidence="13">E18</strain>
    </source>
</reference>
<keyword evidence="6 10" id="KW-0472">Membrane</keyword>
<gene>
    <name evidence="12" type="primary">eriC</name>
    <name evidence="12" type="ORF">LPTSP2_21110</name>
</gene>
<dbReference type="PRINTS" id="PR00762">
    <property type="entry name" value="CLCHANNEL"/>
</dbReference>
<comment type="caution">
    <text evidence="12">The sequence shown here is derived from an EMBL/GenBank/DDBJ whole genome shotgun (WGS) entry which is preliminary data.</text>
</comment>
<dbReference type="GO" id="GO:0034707">
    <property type="term" value="C:chloride channel complex"/>
    <property type="evidence" value="ECO:0007669"/>
    <property type="project" value="UniProtKB-KW"/>
</dbReference>
<dbReference type="PANTHER" id="PTHR43427">
    <property type="entry name" value="CHLORIDE CHANNEL PROTEIN CLC-E"/>
    <property type="match status" value="1"/>
</dbReference>
<dbReference type="Gene3D" id="1.10.3080.10">
    <property type="entry name" value="Clc chloride channel"/>
    <property type="match status" value="1"/>
</dbReference>
<evidence type="ECO:0000256" key="1">
    <source>
        <dbReference type="ARBA" id="ARBA00004141"/>
    </source>
</evidence>
<keyword evidence="5" id="KW-0406">Ion transport</keyword>
<dbReference type="InterPro" id="IPR001807">
    <property type="entry name" value="ClC"/>
</dbReference>
<feature type="transmembrane region" description="Helical" evidence="10">
    <location>
        <begin position="324"/>
        <end position="342"/>
    </location>
</feature>
<keyword evidence="7" id="KW-0869">Chloride channel</keyword>
<feature type="transmembrane region" description="Helical" evidence="10">
    <location>
        <begin position="248"/>
        <end position="269"/>
    </location>
</feature>
<evidence type="ECO:0000256" key="10">
    <source>
        <dbReference type="SAM" id="Phobius"/>
    </source>
</evidence>
<feature type="transmembrane region" description="Helical" evidence="10">
    <location>
        <begin position="289"/>
        <end position="312"/>
    </location>
</feature>
<feature type="transmembrane region" description="Helical" evidence="10">
    <location>
        <begin position="20"/>
        <end position="41"/>
    </location>
</feature>
<evidence type="ECO:0000256" key="7">
    <source>
        <dbReference type="ARBA" id="ARBA00023173"/>
    </source>
</evidence>
<keyword evidence="13" id="KW-1185">Reference proteome</keyword>
<feature type="transmembrane region" description="Helical" evidence="10">
    <location>
        <begin position="174"/>
        <end position="198"/>
    </location>
</feature>
<name>A0A2P2DDX1_9LEPT</name>
<keyword evidence="8" id="KW-0868">Chloride</keyword>
<evidence type="ECO:0000256" key="8">
    <source>
        <dbReference type="ARBA" id="ARBA00023214"/>
    </source>
</evidence>
<evidence type="ECO:0000256" key="5">
    <source>
        <dbReference type="ARBA" id="ARBA00023065"/>
    </source>
</evidence>
<dbReference type="Gene3D" id="3.10.580.10">
    <property type="entry name" value="CBS-domain"/>
    <property type="match status" value="1"/>
</dbReference>
<organism evidence="12 13">
    <name type="scientific">Leptospira ellinghausenii</name>
    <dbReference type="NCBI Taxonomy" id="1917822"/>
    <lineage>
        <taxon>Bacteria</taxon>
        <taxon>Pseudomonadati</taxon>
        <taxon>Spirochaetota</taxon>
        <taxon>Spirochaetia</taxon>
        <taxon>Leptospirales</taxon>
        <taxon>Leptospiraceae</taxon>
        <taxon>Leptospira</taxon>
    </lineage>
</organism>
<dbReference type="Pfam" id="PF00654">
    <property type="entry name" value="Voltage_CLC"/>
    <property type="match status" value="1"/>
</dbReference>
<proteinExistence type="predicted"/>
<dbReference type="InterPro" id="IPR046342">
    <property type="entry name" value="CBS_dom_sf"/>
</dbReference>
<comment type="subcellular location">
    <subcellularLocation>
        <location evidence="1">Membrane</location>
        <topology evidence="1">Multi-pass membrane protein</topology>
    </subcellularLocation>
</comment>
<feature type="transmembrane region" description="Helical" evidence="10">
    <location>
        <begin position="417"/>
        <end position="436"/>
    </location>
</feature>
<dbReference type="SUPFAM" id="SSF81340">
    <property type="entry name" value="Clc chloride channel"/>
    <property type="match status" value="1"/>
</dbReference>
<feature type="transmembrane region" description="Helical" evidence="10">
    <location>
        <begin position="387"/>
        <end position="411"/>
    </location>
</feature>
<evidence type="ECO:0000256" key="9">
    <source>
        <dbReference type="ARBA" id="ARBA00023303"/>
    </source>
</evidence>
<dbReference type="EMBL" id="BFAZ01000009">
    <property type="protein sequence ID" value="GBF42821.1"/>
    <property type="molecule type" value="Genomic_DNA"/>
</dbReference>
<feature type="transmembrane region" description="Helical" evidence="10">
    <location>
        <begin position="210"/>
        <end position="236"/>
    </location>
</feature>
<dbReference type="RefSeq" id="WP_108959856.1">
    <property type="nucleotide sequence ID" value="NZ_BFAZ01000009.1"/>
</dbReference>
<dbReference type="Proteomes" id="UP000245206">
    <property type="component" value="Unassembled WGS sequence"/>
</dbReference>
<evidence type="ECO:0000259" key="11">
    <source>
        <dbReference type="Pfam" id="PF00571"/>
    </source>
</evidence>
<dbReference type="PANTHER" id="PTHR43427:SF6">
    <property type="entry name" value="CHLORIDE CHANNEL PROTEIN CLC-E"/>
    <property type="match status" value="1"/>
</dbReference>
<keyword evidence="9" id="KW-0407">Ion channel</keyword>
<evidence type="ECO:0000256" key="2">
    <source>
        <dbReference type="ARBA" id="ARBA00022448"/>
    </source>
</evidence>
<sequence>MRFPIGLSSVFSIQGPRSIYVYSLLIGLFSGFGAYGFNWALTWTESFTFGNLIGYDPGTPAGDLHFHSVDKVGDLSPLWILFLPAIGGLFVGIITSFFCQEAQGGGTDSLIHAFHFNEGKISTKVPFYKALATILTLGSGGSGGKEGPTAQIGAGFGSSLANFLGAGARARRTLMLAGTAGGLGAIFRAPLGGAITAVEMVYQEDIESDSLVPCVLSSVTAYLTYTSIAGSGSIFSVKEYSLNDYRHIPLYIVLGLLCYVVGYFFVKVYHWVQDIFSKLPLPNFLKPAFGGLIVGCIALLFPEVLGSGFGLIQRMINGEVLTSTSFGFSGPFFLLAVAIFKVFSTSLTVGSGSSGGLLGPSFAIGGMLGAFVGTMANVLFPDLNIIVFPFLLVGMGSFFAGVARAPIAGMIMVCDMIGSYALLPALMIVAMIAVVLSHKISIYRNQIKNRFLSPSHHWDMNQDIMDRIRIQDHFTEFRKYAMVSEHLSLTQLQSNAPGIQASDFILIGSNEEYKGIVSLRKNRILPEYEAELKNLITCGEIVQDVPPVCQKDTLGKALRILLEYDVDKLAIVEENRCLGYLRYIDLFNAYQNEVKNKNKKTKAV</sequence>
<evidence type="ECO:0000313" key="13">
    <source>
        <dbReference type="Proteomes" id="UP000245206"/>
    </source>
</evidence>
<evidence type="ECO:0000256" key="4">
    <source>
        <dbReference type="ARBA" id="ARBA00022989"/>
    </source>
</evidence>
<evidence type="ECO:0000313" key="12">
    <source>
        <dbReference type="EMBL" id="GBF42821.1"/>
    </source>
</evidence>
<dbReference type="OrthoDB" id="9812438at2"/>
<dbReference type="InterPro" id="IPR000644">
    <property type="entry name" value="CBS_dom"/>
</dbReference>
<dbReference type="SUPFAM" id="SSF54631">
    <property type="entry name" value="CBS-domain pair"/>
    <property type="match status" value="1"/>
</dbReference>
<evidence type="ECO:0000256" key="6">
    <source>
        <dbReference type="ARBA" id="ARBA00023136"/>
    </source>
</evidence>
<dbReference type="Pfam" id="PF00571">
    <property type="entry name" value="CBS"/>
    <property type="match status" value="1"/>
</dbReference>
<dbReference type="GO" id="GO:0005254">
    <property type="term" value="F:chloride channel activity"/>
    <property type="evidence" value="ECO:0007669"/>
    <property type="project" value="UniProtKB-KW"/>
</dbReference>
<protein>
    <submittedName>
        <fullName evidence="12">Chloride channel protein</fullName>
    </submittedName>
</protein>
<feature type="transmembrane region" description="Helical" evidence="10">
    <location>
        <begin position="78"/>
        <end position="99"/>
    </location>
</feature>
<dbReference type="FunFam" id="1.10.3080.10:FF:000018">
    <property type="entry name" value="Chloride transporter, ClC family"/>
    <property type="match status" value="1"/>
</dbReference>
<accession>A0A2P2DDX1</accession>
<dbReference type="InterPro" id="IPR014743">
    <property type="entry name" value="Cl-channel_core"/>
</dbReference>
<feature type="transmembrane region" description="Helical" evidence="10">
    <location>
        <begin position="362"/>
        <end position="380"/>
    </location>
</feature>
<feature type="domain" description="CBS" evidence="11">
    <location>
        <begin position="542"/>
        <end position="590"/>
    </location>
</feature>
<evidence type="ECO:0000256" key="3">
    <source>
        <dbReference type="ARBA" id="ARBA00022692"/>
    </source>
</evidence>
<keyword evidence="4 10" id="KW-1133">Transmembrane helix</keyword>
<keyword evidence="3 10" id="KW-0812">Transmembrane</keyword>
<dbReference type="AlphaFoldDB" id="A0A2P2DDX1"/>
<dbReference type="CDD" id="cd00400">
    <property type="entry name" value="Voltage_gated_ClC"/>
    <property type="match status" value="1"/>
</dbReference>
<dbReference type="InterPro" id="IPR050368">
    <property type="entry name" value="ClC-type_chloride_channel"/>
</dbReference>
<keyword evidence="2" id="KW-0813">Transport</keyword>